<dbReference type="EMBL" id="PJEX01000599">
    <property type="protein sequence ID" value="TKW49184.1"/>
    <property type="molecule type" value="Genomic_DNA"/>
</dbReference>
<dbReference type="AlphaFoldDB" id="A0A4U6X2G0"/>
<feature type="region of interest" description="Disordered" evidence="1">
    <location>
        <begin position="127"/>
        <end position="156"/>
    </location>
</feature>
<feature type="region of interest" description="Disordered" evidence="1">
    <location>
        <begin position="35"/>
        <end position="60"/>
    </location>
</feature>
<name>A0A4U6X2G0_9PEZI</name>
<organism evidence="2 3">
    <name type="scientific">Colletotrichum tanaceti</name>
    <dbReference type="NCBI Taxonomy" id="1306861"/>
    <lineage>
        <taxon>Eukaryota</taxon>
        <taxon>Fungi</taxon>
        <taxon>Dikarya</taxon>
        <taxon>Ascomycota</taxon>
        <taxon>Pezizomycotina</taxon>
        <taxon>Sordariomycetes</taxon>
        <taxon>Hypocreomycetidae</taxon>
        <taxon>Glomerellales</taxon>
        <taxon>Glomerellaceae</taxon>
        <taxon>Colletotrichum</taxon>
        <taxon>Colletotrichum destructivum species complex</taxon>
    </lineage>
</organism>
<sequence length="156" mass="17026">MLVVYGWSLVARRSANPAQRTTTAEETRPGTMIASCRDIPREPPRLPNPMGKGDPATRRRSPHICINGAFTVSAWTVQRTSCTYAPLLSMANVSRSQVLAGTLRPERGGGPSVVVFRVRGRPHCIRLPLGQSGKRSLRGRPKPTPNPTPRPAPKWG</sequence>
<feature type="compositionally biased region" description="Pro residues" evidence="1">
    <location>
        <begin position="142"/>
        <end position="156"/>
    </location>
</feature>
<evidence type="ECO:0000256" key="1">
    <source>
        <dbReference type="SAM" id="MobiDB-lite"/>
    </source>
</evidence>
<gene>
    <name evidence="2" type="ORF">CTA1_5105</name>
</gene>
<proteinExistence type="predicted"/>
<dbReference type="Proteomes" id="UP000310108">
    <property type="component" value="Unassembled WGS sequence"/>
</dbReference>
<keyword evidence="3" id="KW-1185">Reference proteome</keyword>
<protein>
    <submittedName>
        <fullName evidence="2">Uncharacterized protein</fullName>
    </submittedName>
</protein>
<accession>A0A4U6X2G0</accession>
<evidence type="ECO:0000313" key="3">
    <source>
        <dbReference type="Proteomes" id="UP000310108"/>
    </source>
</evidence>
<comment type="caution">
    <text evidence="2">The sequence shown here is derived from an EMBL/GenBank/DDBJ whole genome shotgun (WGS) entry which is preliminary data.</text>
</comment>
<evidence type="ECO:0000313" key="2">
    <source>
        <dbReference type="EMBL" id="TKW49184.1"/>
    </source>
</evidence>
<reference evidence="2 3" key="1">
    <citation type="journal article" date="2019" name="PLoS ONE">
        <title>Comparative genome analysis indicates high evolutionary potential of pathogenicity genes in Colletotrichum tanaceti.</title>
        <authorList>
            <person name="Lelwala R.V."/>
            <person name="Korhonen P.K."/>
            <person name="Young N.D."/>
            <person name="Scott J.B."/>
            <person name="Ades P.A."/>
            <person name="Gasser R.B."/>
            <person name="Taylor P.W.J."/>
        </authorList>
    </citation>
    <scope>NUCLEOTIDE SEQUENCE [LARGE SCALE GENOMIC DNA]</scope>
    <source>
        <strain evidence="2">BRIP57314</strain>
    </source>
</reference>